<feature type="transmembrane region" description="Helical" evidence="5">
    <location>
        <begin position="157"/>
        <end position="185"/>
    </location>
</feature>
<organism evidence="7 8">
    <name type="scientific">Fulvivirga imtechensis AK7</name>
    <dbReference type="NCBI Taxonomy" id="1237149"/>
    <lineage>
        <taxon>Bacteria</taxon>
        <taxon>Pseudomonadati</taxon>
        <taxon>Bacteroidota</taxon>
        <taxon>Cytophagia</taxon>
        <taxon>Cytophagales</taxon>
        <taxon>Fulvivirgaceae</taxon>
        <taxon>Fulvivirga</taxon>
    </lineage>
</organism>
<feature type="transmembrane region" description="Helical" evidence="5">
    <location>
        <begin position="6"/>
        <end position="27"/>
    </location>
</feature>
<feature type="transmembrane region" description="Helical" evidence="5">
    <location>
        <begin position="47"/>
        <end position="66"/>
    </location>
</feature>
<dbReference type="Pfam" id="PF04932">
    <property type="entry name" value="Wzy_C"/>
    <property type="match status" value="1"/>
</dbReference>
<dbReference type="InterPro" id="IPR007016">
    <property type="entry name" value="O-antigen_ligase-rel_domated"/>
</dbReference>
<dbReference type="STRING" id="1237149.C900_03023"/>
<reference evidence="7 8" key="1">
    <citation type="submission" date="2012-12" db="EMBL/GenBank/DDBJ databases">
        <title>Genome assembly of Fulvivirga imtechensis AK7.</title>
        <authorList>
            <person name="Nupur N."/>
            <person name="Khatri I."/>
            <person name="Kumar R."/>
            <person name="Subramanian S."/>
            <person name="Pinnaka A."/>
        </authorList>
    </citation>
    <scope>NUCLEOTIDE SEQUENCE [LARGE SCALE GENOMIC DNA]</scope>
    <source>
        <strain evidence="7 8">AK7</strain>
    </source>
</reference>
<evidence type="ECO:0000256" key="2">
    <source>
        <dbReference type="ARBA" id="ARBA00022692"/>
    </source>
</evidence>
<comment type="subcellular location">
    <subcellularLocation>
        <location evidence="1">Membrane</location>
        <topology evidence="1">Multi-pass membrane protein</topology>
    </subcellularLocation>
</comment>
<proteinExistence type="predicted"/>
<evidence type="ECO:0000256" key="4">
    <source>
        <dbReference type="ARBA" id="ARBA00023136"/>
    </source>
</evidence>
<evidence type="ECO:0000256" key="1">
    <source>
        <dbReference type="ARBA" id="ARBA00004141"/>
    </source>
</evidence>
<keyword evidence="3 5" id="KW-1133">Transmembrane helix</keyword>
<feature type="transmembrane region" description="Helical" evidence="5">
    <location>
        <begin position="248"/>
        <end position="267"/>
    </location>
</feature>
<feature type="transmembrane region" description="Helical" evidence="5">
    <location>
        <begin position="346"/>
        <end position="366"/>
    </location>
</feature>
<dbReference type="AlphaFoldDB" id="L8JUI9"/>
<dbReference type="Proteomes" id="UP000011135">
    <property type="component" value="Unassembled WGS sequence"/>
</dbReference>
<evidence type="ECO:0000313" key="7">
    <source>
        <dbReference type="EMBL" id="ELR71219.1"/>
    </source>
</evidence>
<feature type="transmembrane region" description="Helical" evidence="5">
    <location>
        <begin position="221"/>
        <end position="239"/>
    </location>
</feature>
<feature type="transmembrane region" description="Helical" evidence="5">
    <location>
        <begin position="197"/>
        <end position="215"/>
    </location>
</feature>
<feature type="domain" description="O-antigen ligase-related" evidence="6">
    <location>
        <begin position="206"/>
        <end position="361"/>
    </location>
</feature>
<dbReference type="GO" id="GO:0016020">
    <property type="term" value="C:membrane"/>
    <property type="evidence" value="ECO:0007669"/>
    <property type="project" value="UniProtKB-SubCell"/>
</dbReference>
<keyword evidence="2 5" id="KW-0812">Transmembrane</keyword>
<feature type="transmembrane region" description="Helical" evidence="5">
    <location>
        <begin position="378"/>
        <end position="397"/>
    </location>
</feature>
<accession>L8JUI9</accession>
<feature type="transmembrane region" description="Helical" evidence="5">
    <location>
        <begin position="403"/>
        <end position="419"/>
    </location>
</feature>
<dbReference type="InterPro" id="IPR051533">
    <property type="entry name" value="WaaL-like"/>
</dbReference>
<name>L8JUI9_9BACT</name>
<dbReference type="PANTHER" id="PTHR37422">
    <property type="entry name" value="TEICHURONIC ACID BIOSYNTHESIS PROTEIN TUAE"/>
    <property type="match status" value="1"/>
</dbReference>
<keyword evidence="4 5" id="KW-0472">Membrane</keyword>
<keyword evidence="8" id="KW-1185">Reference proteome</keyword>
<evidence type="ECO:0000256" key="5">
    <source>
        <dbReference type="SAM" id="Phobius"/>
    </source>
</evidence>
<evidence type="ECO:0000256" key="3">
    <source>
        <dbReference type="ARBA" id="ARBA00022989"/>
    </source>
</evidence>
<dbReference type="PANTHER" id="PTHR37422:SF17">
    <property type="entry name" value="O-ANTIGEN LIGASE"/>
    <property type="match status" value="1"/>
</dbReference>
<gene>
    <name evidence="7" type="ORF">C900_03023</name>
</gene>
<dbReference type="EMBL" id="AMZN01000044">
    <property type="protein sequence ID" value="ELR71219.1"/>
    <property type="molecule type" value="Genomic_DNA"/>
</dbReference>
<evidence type="ECO:0000259" key="6">
    <source>
        <dbReference type="Pfam" id="PF04932"/>
    </source>
</evidence>
<feature type="transmembrane region" description="Helical" evidence="5">
    <location>
        <begin position="101"/>
        <end position="123"/>
    </location>
</feature>
<comment type="caution">
    <text evidence="7">The sequence shown here is derived from an EMBL/GenBank/DDBJ whole genome shotgun (WGS) entry which is preliminary data.</text>
</comment>
<evidence type="ECO:0000313" key="8">
    <source>
        <dbReference type="Proteomes" id="UP000011135"/>
    </source>
</evidence>
<protein>
    <submittedName>
        <fullName evidence="7">O-Antigen Polymerase family</fullName>
    </submittedName>
</protein>
<dbReference type="eggNOG" id="COG3307">
    <property type="taxonomic scope" value="Bacteria"/>
</dbReference>
<sequence length="426" mass="48764">MIFTVLAVVTLPYSIKWCSAAIALLTFNWLLEGDFNHKWQQIKKNRLIWLFSVLYILHVLGLLFTQDTANGLFNLEKKLSLFIFPVVLGTSRVLSDKEIKIILDAFILTCFGAVLISISYALFGPKPTDPVHLNFDYLNQEKFLNAFSGPTETWSMISYIGLGTIIQLHPTYFSLYIAFSISLLAFRHYGTFQYHSIFKKVLLIIMLLCLITTLIFLSSRIMLLSFLMLVFFVSGFLIIRPGSHFKGVVFSIAIVLFVVLMIFINPVTHFRFIQEPLNTGFSYPETATGWNSWNLRVLEWRSSWNIVRENWLVGVGTGDVSAALDKEYDTVDLHIFDMRLNAHNQYLQTALALGLIGASILVLTFIKPAYAAFKEQAGLYLTFIFLIAMCCLTESMLETQKGVVFYSFFNSLLIFQVYHQKFKKYA</sequence>